<keyword evidence="1" id="KW-0312">Gluconeogenesis</keyword>
<evidence type="ECO:0000256" key="1">
    <source>
        <dbReference type="ARBA" id="ARBA00022432"/>
    </source>
</evidence>
<dbReference type="PANTHER" id="PTHR11469">
    <property type="entry name" value="GLUCOSE-6-PHOSPHATE ISOMERASE"/>
    <property type="match status" value="1"/>
</dbReference>
<dbReference type="EMBL" id="CAEZSV010000142">
    <property type="protein sequence ID" value="CAB4556486.1"/>
    <property type="molecule type" value="Genomic_DNA"/>
</dbReference>
<dbReference type="GO" id="GO:0005829">
    <property type="term" value="C:cytosol"/>
    <property type="evidence" value="ECO:0007669"/>
    <property type="project" value="TreeGrafter"/>
</dbReference>
<dbReference type="GO" id="GO:0006094">
    <property type="term" value="P:gluconeogenesis"/>
    <property type="evidence" value="ECO:0007669"/>
    <property type="project" value="UniProtKB-KW"/>
</dbReference>
<dbReference type="InterPro" id="IPR046348">
    <property type="entry name" value="SIS_dom_sf"/>
</dbReference>
<reference evidence="4" key="1">
    <citation type="submission" date="2020-05" db="EMBL/GenBank/DDBJ databases">
        <authorList>
            <person name="Chiriac C."/>
            <person name="Salcher M."/>
            <person name="Ghai R."/>
            <person name="Kavagutti S V."/>
        </authorList>
    </citation>
    <scope>NUCLEOTIDE SEQUENCE</scope>
</reference>
<dbReference type="GO" id="GO:0006096">
    <property type="term" value="P:glycolytic process"/>
    <property type="evidence" value="ECO:0007669"/>
    <property type="project" value="UniProtKB-KW"/>
</dbReference>
<dbReference type="AlphaFoldDB" id="A0A6J6CZE9"/>
<evidence type="ECO:0000313" key="4">
    <source>
        <dbReference type="EMBL" id="CAB4556486.1"/>
    </source>
</evidence>
<dbReference type="SUPFAM" id="SSF53697">
    <property type="entry name" value="SIS domain"/>
    <property type="match status" value="1"/>
</dbReference>
<dbReference type="InterPro" id="IPR001672">
    <property type="entry name" value="G6P_Isomerase"/>
</dbReference>
<name>A0A6J6CZE9_9ZZZZ</name>
<dbReference type="Gene3D" id="3.40.50.10490">
    <property type="entry name" value="Glucose-6-phosphate isomerase like protein, domain 1"/>
    <property type="match status" value="3"/>
</dbReference>
<dbReference type="GO" id="GO:0048029">
    <property type="term" value="F:monosaccharide binding"/>
    <property type="evidence" value="ECO:0007669"/>
    <property type="project" value="TreeGrafter"/>
</dbReference>
<gene>
    <name evidence="4" type="ORF">UFOPK1506_00786</name>
</gene>
<dbReference type="GO" id="GO:0051156">
    <property type="term" value="P:glucose 6-phosphate metabolic process"/>
    <property type="evidence" value="ECO:0007669"/>
    <property type="project" value="TreeGrafter"/>
</dbReference>
<dbReference type="GO" id="GO:0097367">
    <property type="term" value="F:carbohydrate derivative binding"/>
    <property type="evidence" value="ECO:0007669"/>
    <property type="project" value="InterPro"/>
</dbReference>
<sequence length="485" mass="52253">MSDRTSAHSLTIANKRLTEKDSSLWGELAQPVAQERLGWIDLPERSRELLPALDALSAWARSSGLTRVVLSGMGGSSLAPEVIAAANKRELALLDSTHPVDVRLALEPEPKESIFVLSSKSGTTLETLSHLKAICARLEIAQLQLKEHLIIISDPGSPLESWAKERDIKFFAGEPEVGGRFSALSIFGLLPSALLGVDCSELLDDAADMKAALTAQAATGAVNPAIALTQGIIKGGPYLPLPAEPLSDWIEQLVAESTGKDGRGIVPVTTHRTNNESPSEITDALQGVRLGGLFYLWEWSTALLGYALDVNPFDQPNVASAKEATSNALHNAAALGIDVPRTAVDAEMAIRSLFTKVRQRDDHYLALLSFTPLRDMSARDTIYQVRDALMAANLQRITLGFGPRYLHSTGQCHKGGPNIGAFLVLTVDCTDDYPIPGESYSFADLISAQALGDVAALREAGREVLHVHLPWDEVKKLSRALHEVS</sequence>
<keyword evidence="2" id="KW-0324">Glycolysis</keyword>
<dbReference type="Pfam" id="PF00342">
    <property type="entry name" value="PGI"/>
    <property type="match status" value="1"/>
</dbReference>
<dbReference type="GO" id="GO:0004347">
    <property type="term" value="F:glucose-6-phosphate isomerase activity"/>
    <property type="evidence" value="ECO:0007669"/>
    <property type="project" value="InterPro"/>
</dbReference>
<protein>
    <submittedName>
        <fullName evidence="4">Unannotated protein</fullName>
    </submittedName>
</protein>
<dbReference type="PANTHER" id="PTHR11469:SF1">
    <property type="entry name" value="GLUCOSE-6-PHOSPHATE ISOMERASE"/>
    <property type="match status" value="1"/>
</dbReference>
<keyword evidence="3" id="KW-0413">Isomerase</keyword>
<organism evidence="4">
    <name type="scientific">freshwater metagenome</name>
    <dbReference type="NCBI Taxonomy" id="449393"/>
    <lineage>
        <taxon>unclassified sequences</taxon>
        <taxon>metagenomes</taxon>
        <taxon>ecological metagenomes</taxon>
    </lineage>
</organism>
<accession>A0A6J6CZE9</accession>
<evidence type="ECO:0000256" key="3">
    <source>
        <dbReference type="ARBA" id="ARBA00023235"/>
    </source>
</evidence>
<proteinExistence type="predicted"/>
<dbReference type="PROSITE" id="PS51463">
    <property type="entry name" value="P_GLUCOSE_ISOMERASE_3"/>
    <property type="match status" value="1"/>
</dbReference>
<evidence type="ECO:0000256" key="2">
    <source>
        <dbReference type="ARBA" id="ARBA00023152"/>
    </source>
</evidence>